<dbReference type="OMA" id="HIRHEYT"/>
<dbReference type="InParanoid" id="A0A7M7PW70"/>
<dbReference type="EnsemblMetazoa" id="XM_011681653">
    <property type="protein sequence ID" value="XP_011679955"/>
    <property type="gene ID" value="LOC105445739"/>
</dbReference>
<name>A0A7M7PW70_STRPU</name>
<dbReference type="Pfam" id="PF20231">
    <property type="entry name" value="DUF6589"/>
    <property type="match status" value="1"/>
</dbReference>
<dbReference type="SMART" id="SM00355">
    <property type="entry name" value="ZnF_C2H2"/>
    <property type="match status" value="1"/>
</dbReference>
<dbReference type="PROSITE" id="PS00028">
    <property type="entry name" value="ZINC_FINGER_C2H2_1"/>
    <property type="match status" value="1"/>
</dbReference>
<reference evidence="3" key="2">
    <citation type="submission" date="2021-01" db="UniProtKB">
        <authorList>
            <consortium name="EnsemblMetazoa"/>
        </authorList>
    </citation>
    <scope>IDENTIFICATION</scope>
</reference>
<dbReference type="PROSITE" id="PS50157">
    <property type="entry name" value="ZINC_FINGER_C2H2_2"/>
    <property type="match status" value="1"/>
</dbReference>
<accession>A0A7M7PW70</accession>
<proteinExistence type="predicted"/>
<organism evidence="3 4">
    <name type="scientific">Strongylocentrotus purpuratus</name>
    <name type="common">Purple sea urchin</name>
    <dbReference type="NCBI Taxonomy" id="7668"/>
    <lineage>
        <taxon>Eukaryota</taxon>
        <taxon>Metazoa</taxon>
        <taxon>Echinodermata</taxon>
        <taxon>Eleutherozoa</taxon>
        <taxon>Echinozoa</taxon>
        <taxon>Echinoidea</taxon>
        <taxon>Euechinoidea</taxon>
        <taxon>Echinacea</taxon>
        <taxon>Camarodonta</taxon>
        <taxon>Echinidea</taxon>
        <taxon>Strongylocentrotidae</taxon>
        <taxon>Strongylocentrotus</taxon>
    </lineage>
</organism>
<keyword evidence="1" id="KW-0863">Zinc-finger</keyword>
<keyword evidence="1" id="KW-0479">Metal-binding</keyword>
<dbReference type="InterPro" id="IPR046496">
    <property type="entry name" value="DUF6589"/>
</dbReference>
<dbReference type="KEGG" id="spu:105445739"/>
<evidence type="ECO:0000313" key="4">
    <source>
        <dbReference type="Proteomes" id="UP000007110"/>
    </source>
</evidence>
<sequence length="751" mass="85233">MHKCTASSINNECANLCSDPLKSSFGNTTKQKLQQWSYQAQEEELQEKAPTLLTCIKAAAVSPGIEAGNRANPRKTYRSIQPGILGAAGVLLNARNERMNSHQVMNALSVRRGGCGFKTISRLKARGFSVSYKTILRKQVEFGKDYNAKVLEWKETIEKDVQKENDLLKDPDGKSALLKHNAERHRGFMLNGDNVDFRISPRQMTIAQGTTDLHYFQFLAVKNRVADFSLSSDGPKRDVEKEPLSTFLPSVEDNADLREDWLHLIAQVIGKNIPPLCWMSSVLPEHIPHPFMKEMKKKSEVVNLGVLTSNENTHEGMVEILDHMNKYVPVETDGTTPVKIISGGDLLTCERETNTILDRQDSPSPMARWDGLVPVIDDFHTMANFLSAIWTLLYSTSSARDTGTMYAARNFLRAHNVSNDPMKDINASVEFLDKYTEALIVCAALEHFGMEAVTSEPTKHPYDPMTMDPTVYVKEQLHSIVDKFALHEGPDFAKQADYVCPHCQKVYKRLSGIRKHMEDKHSQQAPQASSDTSTQDGEDSVYNYSCASVSICLLFRDFQDARRYGDGARLIRLYKYLLLYFKRTHRTKYSFQSLRLLAQVECMLSPRLAFELTWNRFVNKEGKADTNKEVDRENEHQNKVLKGECKQFNGKISEASVERVSHSAQEIEEILVTCDNVSHVQRKKGLHAGKDTTGDVQKLATAMHKERIFQEKQSRRHHAFPSYPKNPLTQLDLPDLQRWMKATLKKPSCRL</sequence>
<dbReference type="OrthoDB" id="5952546at2759"/>
<protein>
    <recommendedName>
        <fullName evidence="2">C2H2-type domain-containing protein</fullName>
    </recommendedName>
</protein>
<dbReference type="InterPro" id="IPR013087">
    <property type="entry name" value="Znf_C2H2_type"/>
</dbReference>
<dbReference type="EnsemblMetazoa" id="XM_031000337">
    <property type="protein sequence ID" value="XP_030856197"/>
    <property type="gene ID" value="LOC105445739"/>
</dbReference>
<dbReference type="Proteomes" id="UP000007110">
    <property type="component" value="Unassembled WGS sequence"/>
</dbReference>
<evidence type="ECO:0000313" key="3">
    <source>
        <dbReference type="EnsemblMetazoa" id="XP_030856197"/>
    </source>
</evidence>
<reference evidence="4" key="1">
    <citation type="submission" date="2015-02" db="EMBL/GenBank/DDBJ databases">
        <title>Genome sequencing for Strongylocentrotus purpuratus.</title>
        <authorList>
            <person name="Murali S."/>
            <person name="Liu Y."/>
            <person name="Vee V."/>
            <person name="English A."/>
            <person name="Wang M."/>
            <person name="Skinner E."/>
            <person name="Han Y."/>
            <person name="Muzny D.M."/>
            <person name="Worley K.C."/>
            <person name="Gibbs R.A."/>
        </authorList>
    </citation>
    <scope>NUCLEOTIDE SEQUENCE</scope>
</reference>
<dbReference type="AlphaFoldDB" id="A0A7M7PW70"/>
<dbReference type="RefSeq" id="XP_011679955.2">
    <property type="nucleotide sequence ID" value="XM_011681653.2"/>
</dbReference>
<dbReference type="GeneID" id="105445739"/>
<keyword evidence="1" id="KW-0862">Zinc</keyword>
<evidence type="ECO:0000256" key="1">
    <source>
        <dbReference type="PROSITE-ProRule" id="PRU00042"/>
    </source>
</evidence>
<dbReference type="RefSeq" id="XP_030856197.1">
    <property type="nucleotide sequence ID" value="XM_031000337.1"/>
</dbReference>
<feature type="domain" description="C2H2-type" evidence="2">
    <location>
        <begin position="498"/>
        <end position="526"/>
    </location>
</feature>
<dbReference type="GO" id="GO:0008270">
    <property type="term" value="F:zinc ion binding"/>
    <property type="evidence" value="ECO:0007669"/>
    <property type="project" value="UniProtKB-KW"/>
</dbReference>
<evidence type="ECO:0000259" key="2">
    <source>
        <dbReference type="PROSITE" id="PS50157"/>
    </source>
</evidence>
<keyword evidence="4" id="KW-1185">Reference proteome</keyword>